<dbReference type="RefSeq" id="WP_233728963.1">
    <property type="nucleotide sequence ID" value="NZ_JAJVCN010000002.1"/>
</dbReference>
<dbReference type="Proteomes" id="UP001521150">
    <property type="component" value="Unassembled WGS sequence"/>
</dbReference>
<name>A0ABS8ZHB6_9PSEU</name>
<keyword evidence="2" id="KW-1185">Reference proteome</keyword>
<protein>
    <submittedName>
        <fullName evidence="1">Uncharacterized protein</fullName>
    </submittedName>
</protein>
<dbReference type="EMBL" id="JAJVCN010000002">
    <property type="protein sequence ID" value="MCE7006744.1"/>
    <property type="molecule type" value="Genomic_DNA"/>
</dbReference>
<accession>A0ABS8ZHB6</accession>
<organism evidence="1 2">
    <name type="scientific">Kibdelosporangium philippinense</name>
    <dbReference type="NCBI Taxonomy" id="211113"/>
    <lineage>
        <taxon>Bacteria</taxon>
        <taxon>Bacillati</taxon>
        <taxon>Actinomycetota</taxon>
        <taxon>Actinomycetes</taxon>
        <taxon>Pseudonocardiales</taxon>
        <taxon>Pseudonocardiaceae</taxon>
        <taxon>Kibdelosporangium</taxon>
    </lineage>
</organism>
<comment type="caution">
    <text evidence="1">The sequence shown here is derived from an EMBL/GenBank/DDBJ whole genome shotgun (WGS) entry which is preliminary data.</text>
</comment>
<proteinExistence type="predicted"/>
<evidence type="ECO:0000313" key="1">
    <source>
        <dbReference type="EMBL" id="MCE7006744.1"/>
    </source>
</evidence>
<evidence type="ECO:0000313" key="2">
    <source>
        <dbReference type="Proteomes" id="UP001521150"/>
    </source>
</evidence>
<sequence length="156" mass="16550">MWDGGVVQREGEDFAGVLAADLYPLAGDHDAAAAGHDPLDRDRCCWWRDGWWSGRSGAAQAGDSPGGQRAGHGAQQGAVGRVEHGHHAAVAALTDAAGFPLMLNAFEGNKAETTTMLPTITAFTTVRCYRAIHIQAGEHLPRIYDSGHYCSLAPVE</sequence>
<gene>
    <name evidence="1" type="ORF">LWC34_28530</name>
</gene>
<reference evidence="1 2" key="1">
    <citation type="submission" date="2021-12" db="EMBL/GenBank/DDBJ databases">
        <title>Genome sequence of Kibdelosporangium philippinense ATCC 49844.</title>
        <authorList>
            <person name="Fedorov E.A."/>
            <person name="Omeragic M."/>
            <person name="Shalygina K.F."/>
            <person name="Maclea K.S."/>
        </authorList>
    </citation>
    <scope>NUCLEOTIDE SEQUENCE [LARGE SCALE GENOMIC DNA]</scope>
    <source>
        <strain evidence="1 2">ATCC 49844</strain>
    </source>
</reference>